<evidence type="ECO:0000313" key="3">
    <source>
        <dbReference type="Proteomes" id="UP000195985"/>
    </source>
</evidence>
<feature type="transmembrane region" description="Helical" evidence="1">
    <location>
        <begin position="411"/>
        <end position="437"/>
    </location>
</feature>
<dbReference type="RefSeq" id="WP_086941913.1">
    <property type="nucleotide sequence ID" value="NZ_FONM01000022.1"/>
</dbReference>
<dbReference type="EMBL" id="FWEY01000002">
    <property type="protein sequence ID" value="SLM51031.1"/>
    <property type="molecule type" value="Genomic_DNA"/>
</dbReference>
<feature type="transmembrane region" description="Helical" evidence="1">
    <location>
        <begin position="310"/>
        <end position="335"/>
    </location>
</feature>
<sequence length="541" mass="60853">MENNMMCSTLCTFQNGENSTVQVLPDFDGSFENGNFDGLFHQYRGVIINSLVTAFGLDRILFVDHDGGNVQTMHNAENHIYSDNTFEKRGERAYNRNDYATATYMNNRRKKDFQNMEKLTDGYTGKDLVKDGSSHLEHIVSAKENHDNTAMRVLFTEDEMSKTINSDNNTLYTNASLNMSKNSYTMEEWANKQSKKDPTKSNAEFYDVNTEKAYAADANARKQIDATVARRKLDHYSKSMAKDSLKQGSLMAIRQALGLVFTEAAMVVMDEMPELIKSMKNDFSLKRFFLRIGDIVKTAFKRVKEKKGDILEAIKSGFVSGIFTSITTTIINLFASTAKNIVRLIRQSMVSITEAVKILFFDKERRTTGERIIAASKVGLVGASTVLGVFVEQHLSESLVGIGSAIPVIGPILVDVISTFAGVLLTGLLSVSFIYYIDHSEKIKDLISFIDKTRENCFDSALNKMDEANRLIDSYIAKLCEIDVEQLHSKICELHDINAALKSSNTVALYNYCSNNNIILQFHDSEEFMSFMLDEDTILEI</sequence>
<reference evidence="3" key="1">
    <citation type="submission" date="2016-04" db="EMBL/GenBank/DDBJ databases">
        <authorList>
            <person name="Strepis N."/>
        </authorList>
    </citation>
    <scope>NUCLEOTIDE SEQUENCE [LARGE SCALE GENOMIC DNA]</scope>
</reference>
<evidence type="ECO:0000256" key="1">
    <source>
        <dbReference type="SAM" id="Phobius"/>
    </source>
</evidence>
<protein>
    <submittedName>
        <fullName evidence="2">Uncharacterized protein</fullName>
    </submittedName>
</protein>
<dbReference type="AlphaFoldDB" id="A0A1W1IDP3"/>
<keyword evidence="1" id="KW-0472">Membrane</keyword>
<evidence type="ECO:0000313" key="2">
    <source>
        <dbReference type="EMBL" id="SLM51031.1"/>
    </source>
</evidence>
<dbReference type="STRING" id="43064.SAMN04488086_1224"/>
<organism evidence="2 3">
    <name type="scientific">Trichococcus pasteurii</name>
    <dbReference type="NCBI Taxonomy" id="43064"/>
    <lineage>
        <taxon>Bacteria</taxon>
        <taxon>Bacillati</taxon>
        <taxon>Bacillota</taxon>
        <taxon>Bacilli</taxon>
        <taxon>Lactobacillales</taxon>
        <taxon>Carnobacteriaceae</taxon>
        <taxon>Trichococcus</taxon>
    </lineage>
</organism>
<accession>A0A1W1IDP3</accession>
<proteinExistence type="predicted"/>
<keyword evidence="1" id="KW-1133">Transmembrane helix</keyword>
<dbReference type="OrthoDB" id="9809956at2"/>
<feature type="transmembrane region" description="Helical" evidence="1">
    <location>
        <begin position="372"/>
        <end position="391"/>
    </location>
</feature>
<keyword evidence="1" id="KW-0812">Transmembrane</keyword>
<name>A0A1W1IDP3_9LACT</name>
<gene>
    <name evidence="2" type="ORF">TPAS_706</name>
</gene>
<keyword evidence="3" id="KW-1185">Reference proteome</keyword>
<dbReference type="Proteomes" id="UP000195985">
    <property type="component" value="Unassembled WGS sequence"/>
</dbReference>